<protein>
    <submittedName>
        <fullName evidence="2">Heterokaryon incompatibility</fullName>
    </submittedName>
</protein>
<comment type="caution">
    <text evidence="2">The sequence shown here is derived from an EMBL/GenBank/DDBJ whole genome shotgun (WGS) entry which is preliminary data.</text>
</comment>
<feature type="domain" description="Heterokaryon incompatibility" evidence="1">
    <location>
        <begin position="2"/>
        <end position="70"/>
    </location>
</feature>
<keyword evidence="3" id="KW-1185">Reference proteome</keyword>
<proteinExistence type="predicted"/>
<dbReference type="OrthoDB" id="194358at2759"/>
<dbReference type="PANTHER" id="PTHR24148">
    <property type="entry name" value="ANKYRIN REPEAT DOMAIN-CONTAINING PROTEIN 39 HOMOLOG-RELATED"/>
    <property type="match status" value="1"/>
</dbReference>
<dbReference type="EMBL" id="ML978257">
    <property type="protein sequence ID" value="KAF2025755.1"/>
    <property type="molecule type" value="Genomic_DNA"/>
</dbReference>
<feature type="non-terminal residue" evidence="2">
    <location>
        <position position="78"/>
    </location>
</feature>
<name>A0A9P4LI04_9PLEO</name>
<dbReference type="Proteomes" id="UP000799777">
    <property type="component" value="Unassembled WGS sequence"/>
</dbReference>
<sequence length="78" mass="9078">PYKYLSYTWGDQSQMHPIRLNGHVMQVGRNLLEFLEAAASLYAGEYLWIDALCINQNDDVDKSLQVQRMGGNFQERNR</sequence>
<dbReference type="PANTHER" id="PTHR24148:SF64">
    <property type="entry name" value="HETEROKARYON INCOMPATIBILITY DOMAIN-CONTAINING PROTEIN"/>
    <property type="match status" value="1"/>
</dbReference>
<gene>
    <name evidence="2" type="ORF">EK21DRAFT_35808</name>
</gene>
<accession>A0A9P4LI04</accession>
<dbReference type="Pfam" id="PF06985">
    <property type="entry name" value="HET"/>
    <property type="match status" value="1"/>
</dbReference>
<feature type="non-terminal residue" evidence="2">
    <location>
        <position position="1"/>
    </location>
</feature>
<dbReference type="AlphaFoldDB" id="A0A9P4LI04"/>
<dbReference type="InterPro" id="IPR052895">
    <property type="entry name" value="HetReg/Transcr_Mod"/>
</dbReference>
<dbReference type="InterPro" id="IPR010730">
    <property type="entry name" value="HET"/>
</dbReference>
<evidence type="ECO:0000313" key="3">
    <source>
        <dbReference type="Proteomes" id="UP000799777"/>
    </source>
</evidence>
<evidence type="ECO:0000313" key="2">
    <source>
        <dbReference type="EMBL" id="KAF2025755.1"/>
    </source>
</evidence>
<evidence type="ECO:0000259" key="1">
    <source>
        <dbReference type="Pfam" id="PF06985"/>
    </source>
</evidence>
<reference evidence="2" key="1">
    <citation type="journal article" date="2020" name="Stud. Mycol.">
        <title>101 Dothideomycetes genomes: a test case for predicting lifestyles and emergence of pathogens.</title>
        <authorList>
            <person name="Haridas S."/>
            <person name="Albert R."/>
            <person name="Binder M."/>
            <person name="Bloem J."/>
            <person name="Labutti K."/>
            <person name="Salamov A."/>
            <person name="Andreopoulos B."/>
            <person name="Baker S."/>
            <person name="Barry K."/>
            <person name="Bills G."/>
            <person name="Bluhm B."/>
            <person name="Cannon C."/>
            <person name="Castanera R."/>
            <person name="Culley D."/>
            <person name="Daum C."/>
            <person name="Ezra D."/>
            <person name="Gonzalez J."/>
            <person name="Henrissat B."/>
            <person name="Kuo A."/>
            <person name="Liang C."/>
            <person name="Lipzen A."/>
            <person name="Lutzoni F."/>
            <person name="Magnuson J."/>
            <person name="Mondo S."/>
            <person name="Nolan M."/>
            <person name="Ohm R."/>
            <person name="Pangilinan J."/>
            <person name="Park H.-J."/>
            <person name="Ramirez L."/>
            <person name="Alfaro M."/>
            <person name="Sun H."/>
            <person name="Tritt A."/>
            <person name="Yoshinaga Y."/>
            <person name="Zwiers L.-H."/>
            <person name="Turgeon B."/>
            <person name="Goodwin S."/>
            <person name="Spatafora J."/>
            <person name="Crous P."/>
            <person name="Grigoriev I."/>
        </authorList>
    </citation>
    <scope>NUCLEOTIDE SEQUENCE</scope>
    <source>
        <strain evidence="2">CBS 110217</strain>
    </source>
</reference>
<organism evidence="2 3">
    <name type="scientific">Setomelanomma holmii</name>
    <dbReference type="NCBI Taxonomy" id="210430"/>
    <lineage>
        <taxon>Eukaryota</taxon>
        <taxon>Fungi</taxon>
        <taxon>Dikarya</taxon>
        <taxon>Ascomycota</taxon>
        <taxon>Pezizomycotina</taxon>
        <taxon>Dothideomycetes</taxon>
        <taxon>Pleosporomycetidae</taxon>
        <taxon>Pleosporales</taxon>
        <taxon>Pleosporineae</taxon>
        <taxon>Phaeosphaeriaceae</taxon>
        <taxon>Setomelanomma</taxon>
    </lineage>
</organism>